<evidence type="ECO:0000256" key="1">
    <source>
        <dbReference type="ARBA" id="ARBA00001933"/>
    </source>
</evidence>
<dbReference type="PROSITE" id="PS00105">
    <property type="entry name" value="AA_TRANSFER_CLASS_1"/>
    <property type="match status" value="1"/>
</dbReference>
<comment type="caution">
    <text evidence="9">The sequence shown here is derived from an EMBL/GenBank/DDBJ whole genome shotgun (WGS) entry which is preliminary data.</text>
</comment>
<evidence type="ECO:0000256" key="5">
    <source>
        <dbReference type="ARBA" id="ARBA00022679"/>
    </source>
</evidence>
<reference evidence="9 10" key="1">
    <citation type="journal article" date="2019" name="Int. J. Syst. Evol. Microbiol.">
        <title>The Global Catalogue of Microorganisms (GCM) 10K type strain sequencing project: providing services to taxonomists for standard genome sequencing and annotation.</title>
        <authorList>
            <consortium name="The Broad Institute Genomics Platform"/>
            <consortium name="The Broad Institute Genome Sequencing Center for Infectious Disease"/>
            <person name="Wu L."/>
            <person name="Ma J."/>
        </authorList>
    </citation>
    <scope>NUCLEOTIDE SEQUENCE [LARGE SCALE GENOMIC DNA]</scope>
    <source>
        <strain evidence="9 10">GX21</strain>
    </source>
</reference>
<dbReference type="AlphaFoldDB" id="A0ABD6A1J2"/>
<feature type="domain" description="Aminotransferase class I/classII large" evidence="8">
    <location>
        <begin position="30"/>
        <end position="366"/>
    </location>
</feature>
<name>A0ABD6A1J2_9EURY</name>
<keyword evidence="5 7" id="KW-0808">Transferase</keyword>
<comment type="cofactor">
    <cofactor evidence="1 7">
        <name>pyridoxal 5'-phosphate</name>
        <dbReference type="ChEBI" id="CHEBI:597326"/>
    </cofactor>
</comment>
<comment type="subunit">
    <text evidence="3">Homodimer.</text>
</comment>
<keyword evidence="4 7" id="KW-0032">Aminotransferase</keyword>
<dbReference type="CDD" id="cd00609">
    <property type="entry name" value="AAT_like"/>
    <property type="match status" value="1"/>
</dbReference>
<evidence type="ECO:0000313" key="10">
    <source>
        <dbReference type="Proteomes" id="UP001596434"/>
    </source>
</evidence>
<dbReference type="RefSeq" id="WP_379706227.1">
    <property type="nucleotide sequence ID" value="NZ_JBHTAT010000001.1"/>
</dbReference>
<accession>A0ABD6A1J2</accession>
<dbReference type="GO" id="GO:0008483">
    <property type="term" value="F:transaminase activity"/>
    <property type="evidence" value="ECO:0007669"/>
    <property type="project" value="UniProtKB-KW"/>
</dbReference>
<keyword evidence="10" id="KW-1185">Reference proteome</keyword>
<dbReference type="SUPFAM" id="SSF53383">
    <property type="entry name" value="PLP-dependent transferases"/>
    <property type="match status" value="1"/>
</dbReference>
<dbReference type="InterPro" id="IPR004839">
    <property type="entry name" value="Aminotransferase_I/II_large"/>
</dbReference>
<organism evidence="9 10">
    <name type="scientific">Haloplanus litoreus</name>
    <dbReference type="NCBI Taxonomy" id="767515"/>
    <lineage>
        <taxon>Archaea</taxon>
        <taxon>Methanobacteriati</taxon>
        <taxon>Methanobacteriota</taxon>
        <taxon>Stenosarchaea group</taxon>
        <taxon>Halobacteria</taxon>
        <taxon>Halobacteriales</taxon>
        <taxon>Haloferacaceae</taxon>
        <taxon>Haloplanus</taxon>
    </lineage>
</organism>
<evidence type="ECO:0000256" key="2">
    <source>
        <dbReference type="ARBA" id="ARBA00007441"/>
    </source>
</evidence>
<evidence type="ECO:0000256" key="3">
    <source>
        <dbReference type="ARBA" id="ARBA00011738"/>
    </source>
</evidence>
<dbReference type="InterPro" id="IPR050596">
    <property type="entry name" value="AspAT/PAT-like"/>
</dbReference>
<evidence type="ECO:0000256" key="7">
    <source>
        <dbReference type="RuleBase" id="RU000481"/>
    </source>
</evidence>
<proteinExistence type="inferred from homology"/>
<comment type="similarity">
    <text evidence="2 7">Belongs to the class-I pyridoxal-phosphate-dependent aminotransferase family.</text>
</comment>
<evidence type="ECO:0000256" key="6">
    <source>
        <dbReference type="ARBA" id="ARBA00022898"/>
    </source>
</evidence>
<sequence>MTLGPTDRVRAVERSSIRYMFDIAEEMDDDLVRLEVGIPDFDTPAHVVDAACAAARDGHTSYTTNAGNPALRDAIADHMAGDYGVRVDPDEVIVTAGGMEALHLAALCTVSPGDEVVFPTPGFPNYWVQTRMADGVPTPVPMPAETGFALDADRLVDAIGPDTALVILCSPNNPTGQTYDADAVRAVVDAAAAHDAYVVADEVYLGLSYERDPKGVAAMTGHPENVLTVNSCSKRYAMTGWRVGWLAGTTDIVDQATKIHESTTSCASSVSQHAALAALTGSQADATEMYDAFRERRDYVVERVATIDGLHCPRPEGAFYAFLDPDLPGTSLEMAEHLLREYGVVLAPGDGFGEAGDGWLRLSFANSLDRLEVGFDRLERAIADAR</sequence>
<dbReference type="EMBL" id="JBHTAT010000001">
    <property type="protein sequence ID" value="MFC7256808.1"/>
    <property type="molecule type" value="Genomic_DNA"/>
</dbReference>
<evidence type="ECO:0000259" key="8">
    <source>
        <dbReference type="Pfam" id="PF00155"/>
    </source>
</evidence>
<evidence type="ECO:0000256" key="4">
    <source>
        <dbReference type="ARBA" id="ARBA00022576"/>
    </source>
</evidence>
<dbReference type="InterPro" id="IPR015424">
    <property type="entry name" value="PyrdxlP-dep_Trfase"/>
</dbReference>
<dbReference type="PANTHER" id="PTHR46383:SF3">
    <property type="entry name" value="ASPARTATE AMINOTRANSFERASE-RELATED"/>
    <property type="match status" value="1"/>
</dbReference>
<evidence type="ECO:0000313" key="9">
    <source>
        <dbReference type="EMBL" id="MFC7256808.1"/>
    </source>
</evidence>
<dbReference type="Proteomes" id="UP001596434">
    <property type="component" value="Unassembled WGS sequence"/>
</dbReference>
<gene>
    <name evidence="9" type="ORF">ACFQKE_16095</name>
</gene>
<keyword evidence="6" id="KW-0663">Pyridoxal phosphate</keyword>
<dbReference type="InterPro" id="IPR015421">
    <property type="entry name" value="PyrdxlP-dep_Trfase_major"/>
</dbReference>
<dbReference type="GeneID" id="96955203"/>
<dbReference type="PANTHER" id="PTHR46383">
    <property type="entry name" value="ASPARTATE AMINOTRANSFERASE"/>
    <property type="match status" value="1"/>
</dbReference>
<dbReference type="Gene3D" id="3.40.640.10">
    <property type="entry name" value="Type I PLP-dependent aspartate aminotransferase-like (Major domain)"/>
    <property type="match status" value="1"/>
</dbReference>
<dbReference type="Pfam" id="PF00155">
    <property type="entry name" value="Aminotran_1_2"/>
    <property type="match status" value="1"/>
</dbReference>
<dbReference type="EC" id="2.6.1.-" evidence="7"/>
<protein>
    <recommendedName>
        <fullName evidence="7">Aminotransferase</fullName>
        <ecNumber evidence="7">2.6.1.-</ecNumber>
    </recommendedName>
</protein>
<dbReference type="InterPro" id="IPR004838">
    <property type="entry name" value="NHTrfase_class1_PyrdxlP-BS"/>
</dbReference>